<reference evidence="1 4" key="3">
    <citation type="submission" date="2024-01" db="EMBL/GenBank/DDBJ databases">
        <title>The diversity of rhizobia nodulating Mimosa spp. in eleven states of Brazil covering several biomes is determined by host plant, location, and edaphic factors.</title>
        <authorList>
            <person name="Rouws L."/>
            <person name="Barauna A."/>
            <person name="Beukes C."/>
            <person name="De Faria S.M."/>
            <person name="Gross E."/>
            <person name="Dos Reis Junior F.B."/>
            <person name="Simon M."/>
            <person name="Maluk M."/>
            <person name="Odee D.W."/>
            <person name="Kenicer G."/>
            <person name="Young J.P.W."/>
            <person name="Reis V.M."/>
            <person name="Zilli J."/>
            <person name="James E.K."/>
        </authorList>
    </citation>
    <scope>NUCLEOTIDE SEQUENCE [LARGE SCALE GENOMIC DNA]</scope>
    <source>
        <strain evidence="1 4">JHI1651</strain>
    </source>
</reference>
<dbReference type="AlphaFoldDB" id="A0A9Q6S7Z0"/>
<evidence type="ECO:0000313" key="4">
    <source>
        <dbReference type="Proteomes" id="UP001462961"/>
    </source>
</evidence>
<proteinExistence type="predicted"/>
<accession>A0A9Q6S7Z0</accession>
<sequence length="69" mass="7700">MGNMAYGLVARADVTLTLEEAAERLAAESVSRFERGANWPAAPRLVIWRSYTESRLQRCFDAAPIVRST</sequence>
<evidence type="ECO:0000313" key="2">
    <source>
        <dbReference type="EMBL" id="QLB66041.1"/>
    </source>
</evidence>
<name>A0A9Q6S7Z0_9BURK</name>
<reference evidence="2 3" key="1">
    <citation type="journal article" date="2014" name="Genome Announc.">
        <title>Draft Genome Sequence of the Haloacid-Degrading Burkholderia caribensis Strain MBA4.</title>
        <authorList>
            <person name="Pan Y."/>
            <person name="Kong K.F."/>
            <person name="Tsang J.S."/>
        </authorList>
    </citation>
    <scope>NUCLEOTIDE SEQUENCE [LARGE SCALE GENOMIC DNA]</scope>
    <source>
        <strain evidence="2 3">852011</strain>
    </source>
</reference>
<gene>
    <name evidence="2" type="ORF">A9O66_27485</name>
    <name evidence="1" type="ORF">VOI32_03620</name>
</gene>
<organism evidence="2 3">
    <name type="scientific">Paraburkholderia caribensis</name>
    <dbReference type="NCBI Taxonomy" id="75105"/>
    <lineage>
        <taxon>Bacteria</taxon>
        <taxon>Pseudomonadati</taxon>
        <taxon>Pseudomonadota</taxon>
        <taxon>Betaproteobacteria</taxon>
        <taxon>Burkholderiales</taxon>
        <taxon>Burkholderiaceae</taxon>
        <taxon>Paraburkholderia</taxon>
    </lineage>
</organism>
<evidence type="ECO:0000313" key="3">
    <source>
        <dbReference type="Proteomes" id="UP000509548"/>
    </source>
</evidence>
<dbReference type="EMBL" id="JAYLVJ010000003">
    <property type="protein sequence ID" value="MEO1753012.1"/>
    <property type="molecule type" value="Genomic_DNA"/>
</dbReference>
<evidence type="ECO:0000313" key="1">
    <source>
        <dbReference type="EMBL" id="MEO1753012.1"/>
    </source>
</evidence>
<dbReference type="RefSeq" id="WP_107201783.1">
    <property type="nucleotide sequence ID" value="NZ_CP015959.1"/>
</dbReference>
<dbReference type="Proteomes" id="UP000509548">
    <property type="component" value="Chromosome 2"/>
</dbReference>
<dbReference type="Proteomes" id="UP001462961">
    <property type="component" value="Unassembled WGS sequence"/>
</dbReference>
<reference evidence="2" key="2">
    <citation type="submission" date="2016-06" db="EMBL/GenBank/DDBJ databases">
        <authorList>
            <person name="Huang P."/>
            <person name="Jiang X."/>
            <person name="Liu X."/>
        </authorList>
    </citation>
    <scope>NUCLEOTIDE SEQUENCE</scope>
    <source>
        <strain evidence="2">852011</strain>
    </source>
</reference>
<protein>
    <submittedName>
        <fullName evidence="2">Uncharacterized protein</fullName>
    </submittedName>
</protein>
<dbReference type="EMBL" id="CP015959">
    <property type="protein sequence ID" value="QLB66041.1"/>
    <property type="molecule type" value="Genomic_DNA"/>
</dbReference>
<keyword evidence="4" id="KW-1185">Reference proteome</keyword>